<accession>A0ABS9UHC4</accession>
<dbReference type="PROSITE" id="PS51186">
    <property type="entry name" value="GNAT"/>
    <property type="match status" value="1"/>
</dbReference>
<protein>
    <submittedName>
        <fullName evidence="2">GNAT family N-acetyltransferase</fullName>
    </submittedName>
</protein>
<dbReference type="Pfam" id="PF13302">
    <property type="entry name" value="Acetyltransf_3"/>
    <property type="match status" value="1"/>
</dbReference>
<dbReference type="PANTHER" id="PTHR43792:SF9">
    <property type="entry name" value="RIBOSOMAL-PROTEIN-ALANINE ACETYLTRANSFERASE"/>
    <property type="match status" value="1"/>
</dbReference>
<dbReference type="SUPFAM" id="SSF55729">
    <property type="entry name" value="Acyl-CoA N-acyltransferases (Nat)"/>
    <property type="match status" value="1"/>
</dbReference>
<dbReference type="RefSeq" id="WP_241370906.1">
    <property type="nucleotide sequence ID" value="NZ_JAKZFC010000009.1"/>
</dbReference>
<comment type="caution">
    <text evidence="2">The sequence shown here is derived from an EMBL/GenBank/DDBJ whole genome shotgun (WGS) entry which is preliminary data.</text>
</comment>
<dbReference type="EMBL" id="JAKZFC010000009">
    <property type="protein sequence ID" value="MCH7323748.1"/>
    <property type="molecule type" value="Genomic_DNA"/>
</dbReference>
<name>A0ABS9UHC4_9BACL</name>
<feature type="domain" description="N-acetyltransferase" evidence="1">
    <location>
        <begin position="16"/>
        <end position="170"/>
    </location>
</feature>
<proteinExistence type="predicted"/>
<sequence>MNFPVLETERLILRQLKIEDAQAMYIYASNDDVTKYVLWDSHTSSEQTKQFLQFMIDKYEQENYAWAVTLKDSDEFIGTIDYVMFNKEERIGEIGYAVSHLYWGKGYMSEAAQAIVHYGFAKLNLERIQARCFAENIGSERVMQKIGMVYEGTMRKAKFSKGTYYDLKMYSILREEANLS</sequence>
<dbReference type="InterPro" id="IPR016181">
    <property type="entry name" value="Acyl_CoA_acyltransferase"/>
</dbReference>
<dbReference type="Gene3D" id="3.40.630.30">
    <property type="match status" value="1"/>
</dbReference>
<gene>
    <name evidence="2" type="ORF">LZ480_17895</name>
</gene>
<keyword evidence="3" id="KW-1185">Reference proteome</keyword>
<reference evidence="2 3" key="1">
    <citation type="submission" date="2022-03" db="EMBL/GenBank/DDBJ databases">
        <authorList>
            <person name="Jo J.-H."/>
            <person name="Im W.-T."/>
        </authorList>
    </citation>
    <scope>NUCLEOTIDE SEQUENCE [LARGE SCALE GENOMIC DNA]</scope>
    <source>
        <strain evidence="2 3">MA9</strain>
    </source>
</reference>
<evidence type="ECO:0000313" key="2">
    <source>
        <dbReference type="EMBL" id="MCH7323748.1"/>
    </source>
</evidence>
<dbReference type="PANTHER" id="PTHR43792">
    <property type="entry name" value="GNAT FAMILY, PUTATIVE (AFU_ORTHOLOGUE AFUA_3G00765)-RELATED-RELATED"/>
    <property type="match status" value="1"/>
</dbReference>
<organism evidence="2 3">
    <name type="scientific">Solibacillus palustris</name>
    <dbReference type="NCBI Taxonomy" id="2908203"/>
    <lineage>
        <taxon>Bacteria</taxon>
        <taxon>Bacillati</taxon>
        <taxon>Bacillota</taxon>
        <taxon>Bacilli</taxon>
        <taxon>Bacillales</taxon>
        <taxon>Caryophanaceae</taxon>
        <taxon>Solibacillus</taxon>
    </lineage>
</organism>
<dbReference type="Proteomes" id="UP001316087">
    <property type="component" value="Unassembled WGS sequence"/>
</dbReference>
<dbReference type="InterPro" id="IPR000182">
    <property type="entry name" value="GNAT_dom"/>
</dbReference>
<evidence type="ECO:0000313" key="3">
    <source>
        <dbReference type="Proteomes" id="UP001316087"/>
    </source>
</evidence>
<dbReference type="InterPro" id="IPR051531">
    <property type="entry name" value="N-acetyltransferase"/>
</dbReference>
<evidence type="ECO:0000259" key="1">
    <source>
        <dbReference type="PROSITE" id="PS51186"/>
    </source>
</evidence>